<dbReference type="SUPFAM" id="SSF53756">
    <property type="entry name" value="UDP-Glycosyltransferase/glycogen phosphorylase"/>
    <property type="match status" value="1"/>
</dbReference>
<evidence type="ECO:0000259" key="1">
    <source>
        <dbReference type="Pfam" id="PF00534"/>
    </source>
</evidence>
<dbReference type="Proteomes" id="UP000192360">
    <property type="component" value="Unassembled WGS sequence"/>
</dbReference>
<dbReference type="OrthoDB" id="9811239at2"/>
<keyword evidence="2" id="KW-0808">Transferase</keyword>
<feature type="domain" description="Glycosyl transferase family 1" evidence="1">
    <location>
        <begin position="177"/>
        <end position="331"/>
    </location>
</feature>
<dbReference type="EMBL" id="FWXO01000002">
    <property type="protein sequence ID" value="SMC54830.1"/>
    <property type="molecule type" value="Genomic_DNA"/>
</dbReference>
<dbReference type="Gene3D" id="3.40.50.2000">
    <property type="entry name" value="Glycogen Phosphorylase B"/>
    <property type="match status" value="2"/>
</dbReference>
<dbReference type="PANTHER" id="PTHR12526">
    <property type="entry name" value="GLYCOSYLTRANSFERASE"/>
    <property type="match status" value="1"/>
</dbReference>
<dbReference type="Pfam" id="PF00534">
    <property type="entry name" value="Glycos_transf_1"/>
    <property type="match status" value="1"/>
</dbReference>
<dbReference type="GO" id="GO:0016757">
    <property type="term" value="F:glycosyltransferase activity"/>
    <property type="evidence" value="ECO:0007669"/>
    <property type="project" value="InterPro"/>
</dbReference>
<evidence type="ECO:0000313" key="2">
    <source>
        <dbReference type="EMBL" id="SMC54830.1"/>
    </source>
</evidence>
<accession>A0A1W2A2G0</accession>
<organism evidence="2 3">
    <name type="scientific">Cellulophaga tyrosinoxydans</name>
    <dbReference type="NCBI Taxonomy" id="504486"/>
    <lineage>
        <taxon>Bacteria</taxon>
        <taxon>Pseudomonadati</taxon>
        <taxon>Bacteroidota</taxon>
        <taxon>Flavobacteriia</taxon>
        <taxon>Flavobacteriales</taxon>
        <taxon>Flavobacteriaceae</taxon>
        <taxon>Cellulophaga</taxon>
    </lineage>
</organism>
<name>A0A1W2A2G0_9FLAO</name>
<gene>
    <name evidence="2" type="ORF">SAMN05660703_1742</name>
</gene>
<sequence length="359" mass="41534">MTKKILFVTYKLQNYRIPIFNIIGAKEDIELTVLHSDKLSESKNKAFKEITIPYKKIGPLTFYDKSFRELIKSYDVVVCMFYLQNMSFFRLILSKKRSFKLIFWGIGVRASYESNFDAPTFFNRIRSFWAKKSDAMIFYTQYAKDKYIREGFSANKLFVMHNTVEVNNYKEDVSLRKDLLFIGTLYKSKKIFELLEAYEFAKQSTPKMPKLNIVGKGDEFDNIKNWIENTNNQNNIILHGAIYDEDILEKMFTTSIACFSPGQAGLSVLKSFGYGVPFITHENAITGGERLNIIDGVNGILFKKDDDLKDILIDISLNPSKFVTMGENAKKFYDNERTPENMANGFIDAVDYTLNLKTK</sequence>
<dbReference type="InterPro" id="IPR001296">
    <property type="entry name" value="Glyco_trans_1"/>
</dbReference>
<reference evidence="2 3" key="1">
    <citation type="submission" date="2017-04" db="EMBL/GenBank/DDBJ databases">
        <authorList>
            <person name="Afonso C.L."/>
            <person name="Miller P.J."/>
            <person name="Scott M.A."/>
            <person name="Spackman E."/>
            <person name="Goraichik I."/>
            <person name="Dimitrov K.M."/>
            <person name="Suarez D.L."/>
            <person name="Swayne D.E."/>
        </authorList>
    </citation>
    <scope>NUCLEOTIDE SEQUENCE [LARGE SCALE GENOMIC DNA]</scope>
    <source>
        <strain evidence="2 3">DSM 21164</strain>
    </source>
</reference>
<keyword evidence="3" id="KW-1185">Reference proteome</keyword>
<dbReference type="STRING" id="504486.SAMN05660703_1742"/>
<proteinExistence type="predicted"/>
<protein>
    <submittedName>
        <fullName evidence="2">Glycosyltransferase involved in cell wall bisynthesis</fullName>
    </submittedName>
</protein>
<evidence type="ECO:0000313" key="3">
    <source>
        <dbReference type="Proteomes" id="UP000192360"/>
    </source>
</evidence>
<dbReference type="AlphaFoldDB" id="A0A1W2A2G0"/>
<dbReference type="RefSeq" id="WP_084061087.1">
    <property type="nucleotide sequence ID" value="NZ_FWXO01000002.1"/>
</dbReference>